<dbReference type="STRING" id="413434.SAMN04488132_102116"/>
<dbReference type="EMBL" id="FUWH01000002">
    <property type="protein sequence ID" value="SJZ45934.1"/>
    <property type="molecule type" value="Genomic_DNA"/>
</dbReference>
<keyword evidence="1" id="KW-0472">Membrane</keyword>
<dbReference type="AlphaFoldDB" id="A0A1T4KU12"/>
<evidence type="ECO:0000313" key="2">
    <source>
        <dbReference type="EMBL" id="SJZ45934.1"/>
    </source>
</evidence>
<evidence type="ECO:0008006" key="4">
    <source>
        <dbReference type="Google" id="ProtNLM"/>
    </source>
</evidence>
<reference evidence="2 3" key="1">
    <citation type="submission" date="2017-02" db="EMBL/GenBank/DDBJ databases">
        <authorList>
            <person name="Peterson S.W."/>
        </authorList>
    </citation>
    <scope>NUCLEOTIDE SEQUENCE [LARGE SCALE GENOMIC DNA]</scope>
    <source>
        <strain evidence="2 3">DSM 22335</strain>
    </source>
</reference>
<dbReference type="RefSeq" id="WP_139366970.1">
    <property type="nucleotide sequence ID" value="NZ_FUWH01000002.1"/>
</dbReference>
<sequence>MNQCQKRWNIIRLLRLAFGIFIVIRGILAGEWLLALAGVVLSLMPLLNIGCCSTSGCRMPDHNRNQL</sequence>
<keyword evidence="3" id="KW-1185">Reference proteome</keyword>
<protein>
    <recommendedName>
        <fullName evidence="4">DUF2892 domain-containing protein</fullName>
    </recommendedName>
</protein>
<keyword evidence="1" id="KW-0812">Transmembrane</keyword>
<keyword evidence="1" id="KW-1133">Transmembrane helix</keyword>
<name>A0A1T4KU12_9BACT</name>
<feature type="transmembrane region" description="Helical" evidence="1">
    <location>
        <begin position="12"/>
        <end position="28"/>
    </location>
</feature>
<dbReference type="Proteomes" id="UP000190888">
    <property type="component" value="Unassembled WGS sequence"/>
</dbReference>
<evidence type="ECO:0000313" key="3">
    <source>
        <dbReference type="Proteomes" id="UP000190888"/>
    </source>
</evidence>
<organism evidence="2 3">
    <name type="scientific">Sediminibacterium ginsengisoli</name>
    <dbReference type="NCBI Taxonomy" id="413434"/>
    <lineage>
        <taxon>Bacteria</taxon>
        <taxon>Pseudomonadati</taxon>
        <taxon>Bacteroidota</taxon>
        <taxon>Chitinophagia</taxon>
        <taxon>Chitinophagales</taxon>
        <taxon>Chitinophagaceae</taxon>
        <taxon>Sediminibacterium</taxon>
    </lineage>
</organism>
<dbReference type="OrthoDB" id="1049592at2"/>
<gene>
    <name evidence="2" type="ORF">SAMN04488132_102116</name>
</gene>
<proteinExistence type="predicted"/>
<accession>A0A1T4KU12</accession>
<evidence type="ECO:0000256" key="1">
    <source>
        <dbReference type="SAM" id="Phobius"/>
    </source>
</evidence>